<comment type="caution">
    <text evidence="1">The sequence shown here is derived from an EMBL/GenBank/DDBJ whole genome shotgun (WGS) entry which is preliminary data.</text>
</comment>
<proteinExistence type="predicted"/>
<dbReference type="SUPFAM" id="SSF56112">
    <property type="entry name" value="Protein kinase-like (PK-like)"/>
    <property type="match status" value="1"/>
</dbReference>
<reference evidence="1" key="1">
    <citation type="journal article" date="2022" name="Plant J.">
        <title>Strategies of tolerance reflected in two North American maple genomes.</title>
        <authorList>
            <person name="McEvoy S.L."/>
            <person name="Sezen U.U."/>
            <person name="Trouern-Trend A."/>
            <person name="McMahon S.M."/>
            <person name="Schaberg P.G."/>
            <person name="Yang J."/>
            <person name="Wegrzyn J.L."/>
            <person name="Swenson N.G."/>
        </authorList>
    </citation>
    <scope>NUCLEOTIDE SEQUENCE</scope>
    <source>
        <strain evidence="1">91603</strain>
    </source>
</reference>
<dbReference type="Proteomes" id="UP001064489">
    <property type="component" value="Chromosome 12"/>
</dbReference>
<keyword evidence="2" id="KW-1185">Reference proteome</keyword>
<name>A0AAD5NG42_ACENE</name>
<dbReference type="EMBL" id="JAJSOW010000107">
    <property type="protein sequence ID" value="KAI9156494.1"/>
    <property type="molecule type" value="Genomic_DNA"/>
</dbReference>
<sequence>MTARVGDFGLVKFLLEVSNQIESSSIGVRGTIGYTAPEYGLGSEVSTHGDVYKTFFFNLQQLGSTSKKVNEVNEVRNFVK</sequence>
<dbReference type="PANTHER" id="PTHR48055">
    <property type="entry name" value="LEUCINE-RICH REPEAT RECEPTOR PROTEIN KINASE EMS1"/>
    <property type="match status" value="1"/>
</dbReference>
<protein>
    <submittedName>
        <fullName evidence="1">Uncharacterized protein</fullName>
    </submittedName>
</protein>
<dbReference type="Gene3D" id="1.10.510.10">
    <property type="entry name" value="Transferase(Phosphotransferase) domain 1"/>
    <property type="match status" value="1"/>
</dbReference>
<evidence type="ECO:0000313" key="2">
    <source>
        <dbReference type="Proteomes" id="UP001064489"/>
    </source>
</evidence>
<accession>A0AAD5NG42</accession>
<gene>
    <name evidence="1" type="ORF">LWI28_007613</name>
</gene>
<dbReference type="AlphaFoldDB" id="A0AAD5NG42"/>
<dbReference type="InterPro" id="IPR051564">
    <property type="entry name" value="LRR_receptor-like_kinase"/>
</dbReference>
<dbReference type="PANTHER" id="PTHR48055:SF55">
    <property type="entry name" value="PROTEIN KINASE DOMAIN-CONTAINING PROTEIN"/>
    <property type="match status" value="1"/>
</dbReference>
<organism evidence="1 2">
    <name type="scientific">Acer negundo</name>
    <name type="common">Box elder</name>
    <dbReference type="NCBI Taxonomy" id="4023"/>
    <lineage>
        <taxon>Eukaryota</taxon>
        <taxon>Viridiplantae</taxon>
        <taxon>Streptophyta</taxon>
        <taxon>Embryophyta</taxon>
        <taxon>Tracheophyta</taxon>
        <taxon>Spermatophyta</taxon>
        <taxon>Magnoliopsida</taxon>
        <taxon>eudicotyledons</taxon>
        <taxon>Gunneridae</taxon>
        <taxon>Pentapetalae</taxon>
        <taxon>rosids</taxon>
        <taxon>malvids</taxon>
        <taxon>Sapindales</taxon>
        <taxon>Sapindaceae</taxon>
        <taxon>Hippocastanoideae</taxon>
        <taxon>Acereae</taxon>
        <taxon>Acer</taxon>
    </lineage>
</organism>
<dbReference type="InterPro" id="IPR011009">
    <property type="entry name" value="Kinase-like_dom_sf"/>
</dbReference>
<reference evidence="1" key="2">
    <citation type="submission" date="2023-02" db="EMBL/GenBank/DDBJ databases">
        <authorList>
            <person name="Swenson N.G."/>
            <person name="Wegrzyn J.L."/>
            <person name="Mcevoy S.L."/>
        </authorList>
    </citation>
    <scope>NUCLEOTIDE SEQUENCE</scope>
    <source>
        <strain evidence="1">91603</strain>
        <tissue evidence="1">Leaf</tissue>
    </source>
</reference>
<dbReference type="GO" id="GO:0016020">
    <property type="term" value="C:membrane"/>
    <property type="evidence" value="ECO:0007669"/>
    <property type="project" value="TreeGrafter"/>
</dbReference>
<evidence type="ECO:0000313" key="1">
    <source>
        <dbReference type="EMBL" id="KAI9156494.1"/>
    </source>
</evidence>